<evidence type="ECO:0000256" key="4">
    <source>
        <dbReference type="ARBA" id="ARBA00017099"/>
    </source>
</evidence>
<proteinExistence type="inferred from homology"/>
<evidence type="ECO:0000256" key="2">
    <source>
        <dbReference type="ARBA" id="ARBA00010944"/>
    </source>
</evidence>
<dbReference type="Gene3D" id="3.90.25.10">
    <property type="entry name" value="UDP-galactose 4-epimerase, domain 1"/>
    <property type="match status" value="1"/>
</dbReference>
<comment type="similarity">
    <text evidence="2 6">Belongs to the dTDP-4-dehydrorhamnose reductase family.</text>
</comment>
<dbReference type="Pfam" id="PF04321">
    <property type="entry name" value="RmlD_sub_bind"/>
    <property type="match status" value="1"/>
</dbReference>
<name>A0A9Q6ZGL1_MYROD</name>
<evidence type="ECO:0000313" key="9">
    <source>
        <dbReference type="Proteomes" id="UP000596202"/>
    </source>
</evidence>
<evidence type="ECO:0000256" key="6">
    <source>
        <dbReference type="RuleBase" id="RU364082"/>
    </source>
</evidence>
<dbReference type="RefSeq" id="WP_002988466.1">
    <property type="nucleotide sequence ID" value="NZ_CP068108.1"/>
</dbReference>
<dbReference type="GO" id="GO:0019305">
    <property type="term" value="P:dTDP-rhamnose biosynthetic process"/>
    <property type="evidence" value="ECO:0007669"/>
    <property type="project" value="TreeGrafter"/>
</dbReference>
<dbReference type="GO" id="GO:0005829">
    <property type="term" value="C:cytosol"/>
    <property type="evidence" value="ECO:0007669"/>
    <property type="project" value="TreeGrafter"/>
</dbReference>
<dbReference type="SUPFAM" id="SSF51735">
    <property type="entry name" value="NAD(P)-binding Rossmann-fold domains"/>
    <property type="match status" value="1"/>
</dbReference>
<evidence type="ECO:0000256" key="3">
    <source>
        <dbReference type="ARBA" id="ARBA00012929"/>
    </source>
</evidence>
<dbReference type="EMBL" id="CP068108">
    <property type="protein sequence ID" value="QQT99878.1"/>
    <property type="molecule type" value="Genomic_DNA"/>
</dbReference>
<dbReference type="InterPro" id="IPR036291">
    <property type="entry name" value="NAD(P)-bd_dom_sf"/>
</dbReference>
<dbReference type="NCBIfam" id="TIGR01214">
    <property type="entry name" value="rmlD"/>
    <property type="match status" value="1"/>
</dbReference>
<comment type="pathway">
    <text evidence="1 6">Carbohydrate biosynthesis; dTDP-L-rhamnose biosynthesis.</text>
</comment>
<keyword evidence="6" id="KW-0521">NADP</keyword>
<organism evidence="8 9">
    <name type="scientific">Myroides odoratus</name>
    <name type="common">Flavobacterium odoratum</name>
    <dbReference type="NCBI Taxonomy" id="256"/>
    <lineage>
        <taxon>Bacteria</taxon>
        <taxon>Pseudomonadati</taxon>
        <taxon>Bacteroidota</taxon>
        <taxon>Flavobacteriia</taxon>
        <taxon>Flavobacteriales</taxon>
        <taxon>Flavobacteriaceae</taxon>
        <taxon>Myroides</taxon>
    </lineage>
</organism>
<dbReference type="EC" id="1.1.1.133" evidence="3 6"/>
<protein>
    <recommendedName>
        <fullName evidence="4 6">dTDP-4-dehydrorhamnose reductase</fullName>
        <ecNumber evidence="3 6">1.1.1.133</ecNumber>
    </recommendedName>
</protein>
<gene>
    <name evidence="8" type="primary">rfbD</name>
    <name evidence="8" type="ORF">I6I88_17205</name>
</gene>
<accession>A0A9Q6ZGL1</accession>
<evidence type="ECO:0000259" key="7">
    <source>
        <dbReference type="Pfam" id="PF04321"/>
    </source>
</evidence>
<keyword evidence="6 8" id="KW-0560">Oxidoreductase</keyword>
<dbReference type="OrthoDB" id="9803892at2"/>
<reference evidence="8 9" key="1">
    <citation type="submission" date="2021-01" db="EMBL/GenBank/DDBJ databases">
        <title>FDA dAtabase for Regulatory Grade micrObial Sequences (FDA-ARGOS): Supporting development and validation of Infectious Disease Dx tests.</title>
        <authorList>
            <person name="Sproer C."/>
            <person name="Gronow S."/>
            <person name="Severitt S."/>
            <person name="Schroder I."/>
            <person name="Tallon L."/>
            <person name="Sadzewicz L."/>
            <person name="Zhao X."/>
            <person name="Boylan J."/>
            <person name="Ott S."/>
            <person name="Bowen H."/>
            <person name="Vavikolanu K."/>
            <person name="Mehta A."/>
            <person name="Aluvathingal J."/>
            <person name="Nadendla S."/>
            <person name="Lowell S."/>
            <person name="Myers T."/>
            <person name="Yan Y."/>
            <person name="Sichtig H."/>
        </authorList>
    </citation>
    <scope>NUCLEOTIDE SEQUENCE [LARGE SCALE GENOMIC DNA]</scope>
    <source>
        <strain evidence="8 9">FDAARGOS_1131</strain>
    </source>
</reference>
<dbReference type="Gene3D" id="3.40.50.720">
    <property type="entry name" value="NAD(P)-binding Rossmann-like Domain"/>
    <property type="match status" value="1"/>
</dbReference>
<evidence type="ECO:0000313" key="8">
    <source>
        <dbReference type="EMBL" id="QQT99878.1"/>
    </source>
</evidence>
<dbReference type="InterPro" id="IPR029903">
    <property type="entry name" value="RmlD-like-bd"/>
</dbReference>
<dbReference type="InterPro" id="IPR005913">
    <property type="entry name" value="dTDP_dehydrorham_reduct"/>
</dbReference>
<dbReference type="PANTHER" id="PTHR10491">
    <property type="entry name" value="DTDP-4-DEHYDRORHAMNOSE REDUCTASE"/>
    <property type="match status" value="1"/>
</dbReference>
<feature type="domain" description="RmlD-like substrate binding" evidence="7">
    <location>
        <begin position="3"/>
        <end position="254"/>
    </location>
</feature>
<evidence type="ECO:0000256" key="5">
    <source>
        <dbReference type="ARBA" id="ARBA00048200"/>
    </source>
</evidence>
<dbReference type="AlphaFoldDB" id="A0A9Q6ZGL1"/>
<dbReference type="GeneID" id="93529423"/>
<dbReference type="CDD" id="cd05254">
    <property type="entry name" value="dTDP_HR_like_SDR_e"/>
    <property type="match status" value="1"/>
</dbReference>
<dbReference type="PANTHER" id="PTHR10491:SF4">
    <property type="entry name" value="METHIONINE ADENOSYLTRANSFERASE 2 SUBUNIT BETA"/>
    <property type="match status" value="1"/>
</dbReference>
<sequence>MIQILVTGANGQMGQALQSISSQFISVNFVFLSSKVLDISKIENCNSIFDRYKPNICVNFAAYTNVEKAEDETGLAYQINAEGVKNLAEVCLKYDTTLVHISTDFVFDGHQMTPYQPTDIPNPVNVYGASKLKGEQYIQALLVKYYIIRTSWVYSEFGHNFRNTMLQLAKTKSEINVVNDQIGCPTHAVDICRFIMKLVETNEYGMYHFRGDLICSWYDLAVRIFKENKIKIKVNPINTEDYPTKAKRPKYSVLG</sequence>
<comment type="function">
    <text evidence="6">Catalyzes the reduction of dTDP-6-deoxy-L-lyxo-4-hexulose to yield dTDP-L-rhamnose.</text>
</comment>
<evidence type="ECO:0000256" key="1">
    <source>
        <dbReference type="ARBA" id="ARBA00004781"/>
    </source>
</evidence>
<comment type="catalytic activity">
    <reaction evidence="5">
        <text>dTDP-beta-L-rhamnose + NADP(+) = dTDP-4-dehydro-beta-L-rhamnose + NADPH + H(+)</text>
        <dbReference type="Rhea" id="RHEA:21796"/>
        <dbReference type="ChEBI" id="CHEBI:15378"/>
        <dbReference type="ChEBI" id="CHEBI:57510"/>
        <dbReference type="ChEBI" id="CHEBI:57783"/>
        <dbReference type="ChEBI" id="CHEBI:58349"/>
        <dbReference type="ChEBI" id="CHEBI:62830"/>
        <dbReference type="EC" id="1.1.1.133"/>
    </reaction>
</comment>
<dbReference type="Proteomes" id="UP000596202">
    <property type="component" value="Chromosome"/>
</dbReference>
<dbReference type="GO" id="GO:0008831">
    <property type="term" value="F:dTDP-4-dehydrorhamnose reductase activity"/>
    <property type="evidence" value="ECO:0007669"/>
    <property type="project" value="UniProtKB-EC"/>
</dbReference>